<dbReference type="AlphaFoldDB" id="A0A0C9X591"/>
<protein>
    <submittedName>
        <fullName evidence="1">Uncharacterized protein</fullName>
    </submittedName>
</protein>
<reference evidence="2" key="2">
    <citation type="submission" date="2015-01" db="EMBL/GenBank/DDBJ databases">
        <title>Evolutionary Origins and Diversification of the Mycorrhizal Mutualists.</title>
        <authorList>
            <consortium name="DOE Joint Genome Institute"/>
            <consortium name="Mycorrhizal Genomics Consortium"/>
            <person name="Kohler A."/>
            <person name="Kuo A."/>
            <person name="Nagy L.G."/>
            <person name="Floudas D."/>
            <person name="Copeland A."/>
            <person name="Barry K.W."/>
            <person name="Cichocki N."/>
            <person name="Veneault-Fourrey C."/>
            <person name="LaButti K."/>
            <person name="Lindquist E.A."/>
            <person name="Lipzen A."/>
            <person name="Lundell T."/>
            <person name="Morin E."/>
            <person name="Murat C."/>
            <person name="Riley R."/>
            <person name="Ohm R."/>
            <person name="Sun H."/>
            <person name="Tunlid A."/>
            <person name="Henrissat B."/>
            <person name="Grigoriev I.V."/>
            <person name="Hibbett D.S."/>
            <person name="Martin F."/>
        </authorList>
    </citation>
    <scope>NUCLEOTIDE SEQUENCE [LARGE SCALE GENOMIC DNA]</scope>
    <source>
        <strain evidence="2">LaAM-08-1</strain>
    </source>
</reference>
<dbReference type="HOGENOM" id="CLU_1749965_0_0_1"/>
<reference evidence="1 2" key="1">
    <citation type="submission" date="2014-04" db="EMBL/GenBank/DDBJ databases">
        <authorList>
            <consortium name="DOE Joint Genome Institute"/>
            <person name="Kuo A."/>
            <person name="Kohler A."/>
            <person name="Nagy L.G."/>
            <person name="Floudas D."/>
            <person name="Copeland A."/>
            <person name="Barry K.W."/>
            <person name="Cichocki N."/>
            <person name="Veneault-Fourrey C."/>
            <person name="LaButti K."/>
            <person name="Lindquist E.A."/>
            <person name="Lipzen A."/>
            <person name="Lundell T."/>
            <person name="Morin E."/>
            <person name="Murat C."/>
            <person name="Sun H."/>
            <person name="Tunlid A."/>
            <person name="Henrissat B."/>
            <person name="Grigoriev I.V."/>
            <person name="Hibbett D.S."/>
            <person name="Martin F."/>
            <person name="Nordberg H.P."/>
            <person name="Cantor M.N."/>
            <person name="Hua S.X."/>
        </authorList>
    </citation>
    <scope>NUCLEOTIDE SEQUENCE [LARGE SCALE GENOMIC DNA]</scope>
    <source>
        <strain evidence="1 2">LaAM-08-1</strain>
    </source>
</reference>
<proteinExistence type="predicted"/>
<gene>
    <name evidence="1" type="ORF">K443DRAFT_10646</name>
</gene>
<dbReference type="Proteomes" id="UP000054477">
    <property type="component" value="Unassembled WGS sequence"/>
</dbReference>
<name>A0A0C9X591_9AGAR</name>
<sequence>MSIMGAKVKGKCAITHTDPYAGGEQSGRKAKPDARQPLIDIGVPQAMGAEAVPISTTTPLFNPAAIDLNDLVALPSLKCLELNKVANFHNQKAAGTNEAIVKCLHALAMSTPPSSAPIPPPSPVLAAHFLLLLVNPQFQPPSLLPLSLP</sequence>
<organism evidence="1 2">
    <name type="scientific">Laccaria amethystina LaAM-08-1</name>
    <dbReference type="NCBI Taxonomy" id="1095629"/>
    <lineage>
        <taxon>Eukaryota</taxon>
        <taxon>Fungi</taxon>
        <taxon>Dikarya</taxon>
        <taxon>Basidiomycota</taxon>
        <taxon>Agaricomycotina</taxon>
        <taxon>Agaricomycetes</taxon>
        <taxon>Agaricomycetidae</taxon>
        <taxon>Agaricales</taxon>
        <taxon>Agaricineae</taxon>
        <taxon>Hydnangiaceae</taxon>
        <taxon>Laccaria</taxon>
    </lineage>
</organism>
<evidence type="ECO:0000313" key="1">
    <source>
        <dbReference type="EMBL" id="KIJ96418.1"/>
    </source>
</evidence>
<dbReference type="OrthoDB" id="3068649at2759"/>
<keyword evidence="2" id="KW-1185">Reference proteome</keyword>
<accession>A0A0C9X591</accession>
<evidence type="ECO:0000313" key="2">
    <source>
        <dbReference type="Proteomes" id="UP000054477"/>
    </source>
</evidence>
<dbReference type="EMBL" id="KN838722">
    <property type="protein sequence ID" value="KIJ96418.1"/>
    <property type="molecule type" value="Genomic_DNA"/>
</dbReference>